<dbReference type="Pfam" id="PF07690">
    <property type="entry name" value="MFS_1"/>
    <property type="match status" value="1"/>
</dbReference>
<dbReference type="PROSITE" id="PS50850">
    <property type="entry name" value="MFS"/>
    <property type="match status" value="1"/>
</dbReference>
<evidence type="ECO:0000256" key="4">
    <source>
        <dbReference type="ARBA" id="ARBA00022692"/>
    </source>
</evidence>
<dbReference type="PANTHER" id="PTHR42718:SF46">
    <property type="entry name" value="BLR6921 PROTEIN"/>
    <property type="match status" value="1"/>
</dbReference>
<dbReference type="InterPro" id="IPR011701">
    <property type="entry name" value="MFS"/>
</dbReference>
<keyword evidence="6 7" id="KW-0472">Membrane</keyword>
<comment type="caution">
    <text evidence="9">The sequence shown here is derived from an EMBL/GenBank/DDBJ whole genome shotgun (WGS) entry which is preliminary data.</text>
</comment>
<dbReference type="EMBL" id="VLTJ01000001">
    <property type="protein sequence ID" value="TSH99191.1"/>
    <property type="molecule type" value="Genomic_DNA"/>
</dbReference>
<feature type="transmembrane region" description="Helical" evidence="7">
    <location>
        <begin position="54"/>
        <end position="74"/>
    </location>
</feature>
<evidence type="ECO:0000256" key="1">
    <source>
        <dbReference type="ARBA" id="ARBA00004651"/>
    </source>
</evidence>
<feature type="transmembrane region" description="Helical" evidence="7">
    <location>
        <begin position="254"/>
        <end position="275"/>
    </location>
</feature>
<protein>
    <submittedName>
        <fullName evidence="9">MFS transporter</fullName>
    </submittedName>
</protein>
<feature type="transmembrane region" description="Helical" evidence="7">
    <location>
        <begin position="287"/>
        <end position="304"/>
    </location>
</feature>
<keyword evidence="5 7" id="KW-1133">Transmembrane helix</keyword>
<feature type="transmembrane region" description="Helical" evidence="7">
    <location>
        <begin position="169"/>
        <end position="188"/>
    </location>
</feature>
<dbReference type="InterPro" id="IPR036259">
    <property type="entry name" value="MFS_trans_sf"/>
</dbReference>
<dbReference type="OrthoDB" id="9814303at2"/>
<feature type="transmembrane region" description="Helical" evidence="7">
    <location>
        <begin position="111"/>
        <end position="129"/>
    </location>
</feature>
<dbReference type="PANTHER" id="PTHR42718">
    <property type="entry name" value="MAJOR FACILITATOR SUPERFAMILY MULTIDRUG TRANSPORTER MFSC"/>
    <property type="match status" value="1"/>
</dbReference>
<feature type="domain" description="Major facilitator superfamily (MFS) profile" evidence="8">
    <location>
        <begin position="16"/>
        <end position="399"/>
    </location>
</feature>
<keyword evidence="3" id="KW-1003">Cell membrane</keyword>
<proteinExistence type="predicted"/>
<evidence type="ECO:0000256" key="3">
    <source>
        <dbReference type="ARBA" id="ARBA00022475"/>
    </source>
</evidence>
<dbReference type="GO" id="GO:0022857">
    <property type="term" value="F:transmembrane transporter activity"/>
    <property type="evidence" value="ECO:0007669"/>
    <property type="project" value="InterPro"/>
</dbReference>
<feature type="transmembrane region" description="Helical" evidence="7">
    <location>
        <begin position="86"/>
        <end position="105"/>
    </location>
</feature>
<dbReference type="RefSeq" id="WP_143946100.1">
    <property type="nucleotide sequence ID" value="NZ_BAABMB010000001.1"/>
</dbReference>
<keyword evidence="10" id="KW-1185">Reference proteome</keyword>
<keyword evidence="2" id="KW-0813">Transport</keyword>
<dbReference type="SUPFAM" id="SSF103473">
    <property type="entry name" value="MFS general substrate transporter"/>
    <property type="match status" value="1"/>
</dbReference>
<evidence type="ECO:0000259" key="8">
    <source>
        <dbReference type="PROSITE" id="PS50850"/>
    </source>
</evidence>
<comment type="subcellular location">
    <subcellularLocation>
        <location evidence="1">Cell membrane</location>
        <topology evidence="1">Multi-pass membrane protein</topology>
    </subcellularLocation>
</comment>
<gene>
    <name evidence="9" type="ORF">FOZ76_00195</name>
</gene>
<keyword evidence="4 7" id="KW-0812">Transmembrane</keyword>
<dbReference type="AlphaFoldDB" id="A0A556B1X8"/>
<dbReference type="InterPro" id="IPR020846">
    <property type="entry name" value="MFS_dom"/>
</dbReference>
<evidence type="ECO:0000256" key="2">
    <source>
        <dbReference type="ARBA" id="ARBA00022448"/>
    </source>
</evidence>
<feature type="transmembrane region" description="Helical" evidence="7">
    <location>
        <begin position="310"/>
        <end position="326"/>
    </location>
</feature>
<evidence type="ECO:0000313" key="9">
    <source>
        <dbReference type="EMBL" id="TSH99191.1"/>
    </source>
</evidence>
<dbReference type="GO" id="GO:0005886">
    <property type="term" value="C:plasma membrane"/>
    <property type="evidence" value="ECO:0007669"/>
    <property type="project" value="UniProtKB-SubCell"/>
</dbReference>
<evidence type="ECO:0000256" key="5">
    <source>
        <dbReference type="ARBA" id="ARBA00022989"/>
    </source>
</evidence>
<dbReference type="CDD" id="cd17324">
    <property type="entry name" value="MFS_NepI_like"/>
    <property type="match status" value="1"/>
</dbReference>
<feature type="transmembrane region" description="Helical" evidence="7">
    <location>
        <begin position="220"/>
        <end position="242"/>
    </location>
</feature>
<dbReference type="Proteomes" id="UP000318405">
    <property type="component" value="Unassembled WGS sequence"/>
</dbReference>
<evidence type="ECO:0000256" key="7">
    <source>
        <dbReference type="SAM" id="Phobius"/>
    </source>
</evidence>
<name>A0A556B1X8_9BURK</name>
<evidence type="ECO:0000313" key="10">
    <source>
        <dbReference type="Proteomes" id="UP000318405"/>
    </source>
</evidence>
<reference evidence="9 10" key="1">
    <citation type="submission" date="2019-07" db="EMBL/GenBank/DDBJ databases">
        <title>Qingshengfaniella alkalisoli gen. nov., sp. nov., isolated from saline soil.</title>
        <authorList>
            <person name="Xu L."/>
            <person name="Huang X.-X."/>
            <person name="Sun J.-Q."/>
        </authorList>
    </citation>
    <scope>NUCLEOTIDE SEQUENCE [LARGE SCALE GENOMIC DNA]</scope>
    <source>
        <strain evidence="9 10">DSM 27279</strain>
    </source>
</reference>
<dbReference type="Gene3D" id="1.20.1250.20">
    <property type="entry name" value="MFS general substrate transporter like domains"/>
    <property type="match status" value="1"/>
</dbReference>
<feature type="transmembrane region" description="Helical" evidence="7">
    <location>
        <begin position="347"/>
        <end position="367"/>
    </location>
</feature>
<organism evidence="9 10">
    <name type="scientific">Verticiella sediminum</name>
    <dbReference type="NCBI Taxonomy" id="1247510"/>
    <lineage>
        <taxon>Bacteria</taxon>
        <taxon>Pseudomonadati</taxon>
        <taxon>Pseudomonadota</taxon>
        <taxon>Betaproteobacteria</taxon>
        <taxon>Burkholderiales</taxon>
        <taxon>Alcaligenaceae</taxon>
        <taxon>Verticiella</taxon>
    </lineage>
</organism>
<feature type="transmembrane region" description="Helical" evidence="7">
    <location>
        <begin position="373"/>
        <end position="394"/>
    </location>
</feature>
<evidence type="ECO:0000256" key="6">
    <source>
        <dbReference type="ARBA" id="ARBA00023136"/>
    </source>
</evidence>
<accession>A0A556B1X8</accession>
<sequence length="408" mass="42794">MPADGTPRSLAIPRGTILLLALAGFFSSSALRVCDALLPRLSEEFQRTPGEVSHVVTGFALAYGLMQLVFGPLADRYGKMRLMCHALVGCAVASVIAAVAFNFHALVAARVLWGAAAAGIIPLAMAWIGDAMPYEERQTTLARFMTGTLTGMIAGQLVGGVFADLAAGWRGAFALFTLGYLCIAILLARRAAGITVGNTPQPQTGQGFAGKLATVLGEPWARVVLLAVFVEGLFLLGPLAYIPTLLHDTFGIPLVLAAGLTACNALGGLLYALNAKRIVTRLGERRMVFLGGLFAGVGFLAWMAMPHWVWAAPAAFVLGFGTYLFHNTLQTHATQMAPSVRGSAVSVFAFCLFVGQALGVLLAGSLIDSLGFALPLLLPAVVLPLTGAAFARALRRRTALRRASASAK</sequence>